<evidence type="ECO:0000256" key="7">
    <source>
        <dbReference type="ARBA" id="ARBA00022723"/>
    </source>
</evidence>
<evidence type="ECO:0000259" key="15">
    <source>
        <dbReference type="Pfam" id="PF01326"/>
    </source>
</evidence>
<evidence type="ECO:0000313" key="17">
    <source>
        <dbReference type="EMBL" id="QHT96617.1"/>
    </source>
</evidence>
<dbReference type="PROSITE" id="PS00370">
    <property type="entry name" value="PEP_ENZYMES_PHOS_SITE"/>
    <property type="match status" value="1"/>
</dbReference>
<evidence type="ECO:0000256" key="1">
    <source>
        <dbReference type="ARBA" id="ARBA00001946"/>
    </source>
</evidence>
<dbReference type="NCBIfam" id="TIGR01418">
    <property type="entry name" value="PEP_synth"/>
    <property type="match status" value="1"/>
</dbReference>
<keyword evidence="11" id="KW-0460">Magnesium</keyword>
<dbReference type="InterPro" id="IPR036637">
    <property type="entry name" value="Phosphohistidine_dom_sf"/>
</dbReference>
<dbReference type="Gene3D" id="3.50.30.10">
    <property type="entry name" value="Phosphohistidine domain"/>
    <property type="match status" value="1"/>
</dbReference>
<comment type="pathway">
    <text evidence="3">Carbohydrate biosynthesis; gluconeogenesis.</text>
</comment>
<sequence length="787" mass="88484">MEIIEFVNIKEQFNSESLKYVGGKNASLGNMIYDMTKLGIKVPDGFAITTTFYHQFITDNNISNLIEELDNSPNNIEDISKKIRTKIENGILSDEFLNLLGHHYTKLGGCDVAVRSSATAEDLDNASFAGQQDTYLNVYGFDSLVSHIKKCIASLFNNRAIYYRNNFNIKSVGVGISVGIQKMVRSDKGSAGVAFSIDPDSGNNKVIVINSSHGLGEIVVSGQVVPDEFIVTKNINNKSSIIDKKLGIKKNKMIYDSIGIKLVENECYERFSLIDEDILLLADWVKKLEIYVGHPVDIEWAFDGIENQMYIVQCRPETVHSNKDHSVFTKYNISKDISINELKERTILKGISVGALLGIGKARVIKLDKLPENIKDIDFNDGDVLVTEITDPDWEPLMKRASAIITEKGGRTCHAAIVARELQVPCCVGAVDCLKKIKEQQLITLDCTQGEEAYVYDGSVEFTKEEINYSDLPEPPVDIMLNVADPQRAFLYANIPNKGVGLVREEFIINNFIQVHPLALINYNSEQISNDIVLKNKIDEITKGYDNKIDYFVDKLTFGLARIATAFFPNNVIVRFSDFKSNEYANLLGGKYYEPHEENPMIGWRGASRYYSEKYESAFGLECMAIKRLREEMGFTNIIVMIPFCRTPKECVRVLETMEKYGLKRGKHDLKVYIMCELPSNVILADEFCKHVDGFSIGSNDLTQLVLGLDRDSELVQHLYDERNQAVKMMISQAIKSCKRNNVKIGICGQAPSDFPDFAQFLIKEGIDTISLTPDSVVKTIKELINI</sequence>
<name>A0A6C0IXN5_9ZZZZ</name>
<comment type="catalytic activity">
    <reaction evidence="13">
        <text>pyruvate + ATP + H2O = phosphoenolpyruvate + AMP + phosphate + 2 H(+)</text>
        <dbReference type="Rhea" id="RHEA:11364"/>
        <dbReference type="ChEBI" id="CHEBI:15361"/>
        <dbReference type="ChEBI" id="CHEBI:15377"/>
        <dbReference type="ChEBI" id="CHEBI:15378"/>
        <dbReference type="ChEBI" id="CHEBI:30616"/>
        <dbReference type="ChEBI" id="CHEBI:43474"/>
        <dbReference type="ChEBI" id="CHEBI:58702"/>
        <dbReference type="ChEBI" id="CHEBI:456215"/>
        <dbReference type="EC" id="2.7.9.2"/>
    </reaction>
</comment>
<dbReference type="Gene3D" id="3.20.20.60">
    <property type="entry name" value="Phosphoenolpyruvate-binding domains"/>
    <property type="match status" value="1"/>
</dbReference>
<dbReference type="EMBL" id="MN740260">
    <property type="protein sequence ID" value="QHT96617.1"/>
    <property type="molecule type" value="Genomic_DNA"/>
</dbReference>
<protein>
    <recommendedName>
        <fullName evidence="5">pyruvate, water dikinase</fullName>
        <ecNumber evidence="5">2.7.9.2</ecNumber>
    </recommendedName>
    <alternativeName>
        <fullName evidence="12">Pyruvate, water dikinase</fullName>
    </alternativeName>
</protein>
<dbReference type="InterPro" id="IPR006319">
    <property type="entry name" value="PEP_synth"/>
</dbReference>
<dbReference type="PIRSF" id="PIRSF000854">
    <property type="entry name" value="PEP_synthase"/>
    <property type="match status" value="1"/>
</dbReference>
<evidence type="ECO:0000256" key="4">
    <source>
        <dbReference type="ARBA" id="ARBA00007837"/>
    </source>
</evidence>
<evidence type="ECO:0000259" key="16">
    <source>
        <dbReference type="Pfam" id="PF02896"/>
    </source>
</evidence>
<accession>A0A6C0IXN5</accession>
<evidence type="ECO:0000256" key="8">
    <source>
        <dbReference type="ARBA" id="ARBA00022741"/>
    </source>
</evidence>
<evidence type="ECO:0000259" key="14">
    <source>
        <dbReference type="Pfam" id="PF00391"/>
    </source>
</evidence>
<dbReference type="PANTHER" id="PTHR43030:SF1">
    <property type="entry name" value="PHOSPHOENOLPYRUVATE SYNTHASE"/>
    <property type="match status" value="1"/>
</dbReference>
<keyword evidence="6" id="KW-0808">Transferase</keyword>
<dbReference type="GO" id="GO:0006094">
    <property type="term" value="P:gluconeogenesis"/>
    <property type="evidence" value="ECO:0007669"/>
    <property type="project" value="UniProtKB-UniPathway"/>
</dbReference>
<dbReference type="GO" id="GO:0008986">
    <property type="term" value="F:pyruvate, water dikinase activity"/>
    <property type="evidence" value="ECO:0007669"/>
    <property type="project" value="UniProtKB-EC"/>
</dbReference>
<evidence type="ECO:0000256" key="11">
    <source>
        <dbReference type="ARBA" id="ARBA00022842"/>
    </source>
</evidence>
<evidence type="ECO:0000256" key="9">
    <source>
        <dbReference type="ARBA" id="ARBA00022777"/>
    </source>
</evidence>
<dbReference type="InterPro" id="IPR023151">
    <property type="entry name" value="PEP_util_CS"/>
</dbReference>
<dbReference type="Pfam" id="PF00391">
    <property type="entry name" value="PEP-utilizers"/>
    <property type="match status" value="1"/>
</dbReference>
<dbReference type="NCBIfam" id="NF005057">
    <property type="entry name" value="PRK06464.1"/>
    <property type="match status" value="1"/>
</dbReference>
<keyword evidence="8" id="KW-0547">Nucleotide-binding</keyword>
<dbReference type="InterPro" id="IPR040442">
    <property type="entry name" value="Pyrv_kinase-like_dom_sf"/>
</dbReference>
<reference evidence="17" key="1">
    <citation type="journal article" date="2020" name="Nature">
        <title>Giant virus diversity and host interactions through global metagenomics.</title>
        <authorList>
            <person name="Schulz F."/>
            <person name="Roux S."/>
            <person name="Paez-Espino D."/>
            <person name="Jungbluth S."/>
            <person name="Walsh D.A."/>
            <person name="Denef V.J."/>
            <person name="McMahon K.D."/>
            <person name="Konstantinidis K.T."/>
            <person name="Eloe-Fadrosh E.A."/>
            <person name="Kyrpides N.C."/>
            <person name="Woyke T."/>
        </authorList>
    </citation>
    <scope>NUCLEOTIDE SEQUENCE</scope>
    <source>
        <strain evidence="17">GVMAG-M-3300024302-11</strain>
    </source>
</reference>
<dbReference type="PANTHER" id="PTHR43030">
    <property type="entry name" value="PHOSPHOENOLPYRUVATE SYNTHASE"/>
    <property type="match status" value="1"/>
</dbReference>
<comment type="cofactor">
    <cofactor evidence="1">
        <name>Mg(2+)</name>
        <dbReference type="ChEBI" id="CHEBI:18420"/>
    </cofactor>
</comment>
<dbReference type="Gene3D" id="3.30.1490.20">
    <property type="entry name" value="ATP-grasp fold, A domain"/>
    <property type="match status" value="1"/>
</dbReference>
<comment type="similarity">
    <text evidence="4">Belongs to the PEP-utilizing enzyme family.</text>
</comment>
<keyword evidence="10" id="KW-0067">ATP-binding</keyword>
<dbReference type="AlphaFoldDB" id="A0A6C0IXN5"/>
<comment type="function">
    <text evidence="2">Catalyzes the phosphorylation of pyruvate to phosphoenolpyruvate.</text>
</comment>
<dbReference type="GO" id="GO:0046872">
    <property type="term" value="F:metal ion binding"/>
    <property type="evidence" value="ECO:0007669"/>
    <property type="project" value="UniProtKB-KW"/>
</dbReference>
<dbReference type="SUPFAM" id="SSF56059">
    <property type="entry name" value="Glutathione synthetase ATP-binding domain-like"/>
    <property type="match status" value="1"/>
</dbReference>
<dbReference type="Gene3D" id="3.30.470.20">
    <property type="entry name" value="ATP-grasp fold, B domain"/>
    <property type="match status" value="1"/>
</dbReference>
<dbReference type="Pfam" id="PF02896">
    <property type="entry name" value="PEP-utilizers_C"/>
    <property type="match status" value="1"/>
</dbReference>
<evidence type="ECO:0000256" key="10">
    <source>
        <dbReference type="ARBA" id="ARBA00022840"/>
    </source>
</evidence>
<evidence type="ECO:0000256" key="3">
    <source>
        <dbReference type="ARBA" id="ARBA00004742"/>
    </source>
</evidence>
<keyword evidence="9" id="KW-0418">Kinase</keyword>
<feature type="domain" description="Pyruvate phosphate dikinase AMP/ATP-binding" evidence="15">
    <location>
        <begin position="19"/>
        <end position="325"/>
    </location>
</feature>
<dbReference type="FunFam" id="3.30.1490.20:FF:000010">
    <property type="entry name" value="Phosphoenolpyruvate synthase"/>
    <property type="match status" value="1"/>
</dbReference>
<dbReference type="GO" id="GO:0005524">
    <property type="term" value="F:ATP binding"/>
    <property type="evidence" value="ECO:0007669"/>
    <property type="project" value="UniProtKB-KW"/>
</dbReference>
<dbReference type="InterPro" id="IPR000121">
    <property type="entry name" value="PEP_util_C"/>
</dbReference>
<keyword evidence="7" id="KW-0479">Metal-binding</keyword>
<evidence type="ECO:0000256" key="5">
    <source>
        <dbReference type="ARBA" id="ARBA00011996"/>
    </source>
</evidence>
<evidence type="ECO:0000256" key="6">
    <source>
        <dbReference type="ARBA" id="ARBA00022679"/>
    </source>
</evidence>
<dbReference type="InterPro" id="IPR015813">
    <property type="entry name" value="Pyrv/PenolPyrv_kinase-like_dom"/>
</dbReference>
<evidence type="ECO:0000256" key="13">
    <source>
        <dbReference type="ARBA" id="ARBA00047700"/>
    </source>
</evidence>
<dbReference type="UniPathway" id="UPA00138"/>
<feature type="domain" description="PEP-utilising enzyme mobile" evidence="14">
    <location>
        <begin position="379"/>
        <end position="450"/>
    </location>
</feature>
<feature type="domain" description="PEP-utilising enzyme C-terminal" evidence="16">
    <location>
        <begin position="477"/>
        <end position="782"/>
    </location>
</feature>
<dbReference type="SUPFAM" id="SSF52009">
    <property type="entry name" value="Phosphohistidine domain"/>
    <property type="match status" value="1"/>
</dbReference>
<organism evidence="17">
    <name type="scientific">viral metagenome</name>
    <dbReference type="NCBI Taxonomy" id="1070528"/>
    <lineage>
        <taxon>unclassified sequences</taxon>
        <taxon>metagenomes</taxon>
        <taxon>organismal metagenomes</taxon>
    </lineage>
</organism>
<dbReference type="InterPro" id="IPR002192">
    <property type="entry name" value="PPDK_AMP/ATP-bd"/>
</dbReference>
<dbReference type="InterPro" id="IPR013815">
    <property type="entry name" value="ATP_grasp_subdomain_1"/>
</dbReference>
<dbReference type="SUPFAM" id="SSF51621">
    <property type="entry name" value="Phosphoenolpyruvate/pyruvate domain"/>
    <property type="match status" value="1"/>
</dbReference>
<dbReference type="InterPro" id="IPR008279">
    <property type="entry name" value="PEP-util_enz_mobile_dom"/>
</dbReference>
<evidence type="ECO:0000256" key="2">
    <source>
        <dbReference type="ARBA" id="ARBA00002988"/>
    </source>
</evidence>
<dbReference type="InterPro" id="IPR018274">
    <property type="entry name" value="PEP_util_AS"/>
</dbReference>
<evidence type="ECO:0000256" key="12">
    <source>
        <dbReference type="ARBA" id="ARBA00033470"/>
    </source>
</evidence>
<dbReference type="Pfam" id="PF01326">
    <property type="entry name" value="PPDK_N"/>
    <property type="match status" value="1"/>
</dbReference>
<dbReference type="EC" id="2.7.9.2" evidence="5"/>
<dbReference type="PROSITE" id="PS00742">
    <property type="entry name" value="PEP_ENZYMES_2"/>
    <property type="match status" value="1"/>
</dbReference>
<proteinExistence type="inferred from homology"/>